<name>A0A1R2B9R1_9CILI</name>
<evidence type="ECO:0000256" key="2">
    <source>
        <dbReference type="SAM" id="MobiDB-lite"/>
    </source>
</evidence>
<evidence type="ECO:0000313" key="3">
    <source>
        <dbReference type="EMBL" id="OMJ73504.1"/>
    </source>
</evidence>
<dbReference type="EMBL" id="MPUH01000817">
    <property type="protein sequence ID" value="OMJ73504.1"/>
    <property type="molecule type" value="Genomic_DNA"/>
</dbReference>
<keyword evidence="1" id="KW-0175">Coiled coil</keyword>
<feature type="compositionally biased region" description="Polar residues" evidence="2">
    <location>
        <begin position="54"/>
        <end position="65"/>
    </location>
</feature>
<organism evidence="3 4">
    <name type="scientific">Stentor coeruleus</name>
    <dbReference type="NCBI Taxonomy" id="5963"/>
    <lineage>
        <taxon>Eukaryota</taxon>
        <taxon>Sar</taxon>
        <taxon>Alveolata</taxon>
        <taxon>Ciliophora</taxon>
        <taxon>Postciliodesmatophora</taxon>
        <taxon>Heterotrichea</taxon>
        <taxon>Heterotrichida</taxon>
        <taxon>Stentoridae</taxon>
        <taxon>Stentor</taxon>
    </lineage>
</organism>
<feature type="compositionally biased region" description="Basic and acidic residues" evidence="2">
    <location>
        <begin position="31"/>
        <end position="43"/>
    </location>
</feature>
<evidence type="ECO:0000256" key="1">
    <source>
        <dbReference type="SAM" id="Coils"/>
    </source>
</evidence>
<gene>
    <name evidence="3" type="ORF">SteCoe_27804</name>
</gene>
<dbReference type="AlphaFoldDB" id="A0A1R2B9R1"/>
<feature type="region of interest" description="Disordered" evidence="2">
    <location>
        <begin position="139"/>
        <end position="162"/>
    </location>
</feature>
<feature type="region of interest" description="Disordered" evidence="2">
    <location>
        <begin position="31"/>
        <end position="65"/>
    </location>
</feature>
<dbReference type="OrthoDB" id="325746at2759"/>
<proteinExistence type="predicted"/>
<keyword evidence="4" id="KW-1185">Reference proteome</keyword>
<feature type="coiled-coil region" evidence="1">
    <location>
        <begin position="83"/>
        <end position="110"/>
    </location>
</feature>
<evidence type="ECO:0000313" key="4">
    <source>
        <dbReference type="Proteomes" id="UP000187209"/>
    </source>
</evidence>
<sequence length="210" mass="24566">MNNRSSWLQHTRDYLKQDLKGRRYYQVHKNFHDHSPFADEKSPSNRTRKHREQQSSTPSPTNIIKLKNSTFKPTEDKDLTQVLMKKDTELNLLRQLYNEANEKLRTVEKIRFIEGNLKSLPTNDKKSPPRHLQQIDSFIHDKSSNGNHTPLPDLNNKRNKSTPSCKYNIFPEIQSHSLFQQPSFTKNRPKIILGNPITGLASPIITTKYY</sequence>
<protein>
    <submittedName>
        <fullName evidence="3">Uncharacterized protein</fullName>
    </submittedName>
</protein>
<dbReference type="Proteomes" id="UP000187209">
    <property type="component" value="Unassembled WGS sequence"/>
</dbReference>
<accession>A0A1R2B9R1</accession>
<reference evidence="3 4" key="1">
    <citation type="submission" date="2016-11" db="EMBL/GenBank/DDBJ databases">
        <title>The macronuclear genome of Stentor coeruleus: a giant cell with tiny introns.</title>
        <authorList>
            <person name="Slabodnick M."/>
            <person name="Ruby J.G."/>
            <person name="Reiff S.B."/>
            <person name="Swart E.C."/>
            <person name="Gosai S."/>
            <person name="Prabakaran S."/>
            <person name="Witkowska E."/>
            <person name="Larue G.E."/>
            <person name="Fisher S."/>
            <person name="Freeman R.M."/>
            <person name="Gunawardena J."/>
            <person name="Chu W."/>
            <person name="Stover N.A."/>
            <person name="Gregory B.D."/>
            <person name="Nowacki M."/>
            <person name="Derisi J."/>
            <person name="Roy S.W."/>
            <person name="Marshall W.F."/>
            <person name="Sood P."/>
        </authorList>
    </citation>
    <scope>NUCLEOTIDE SEQUENCE [LARGE SCALE GENOMIC DNA]</scope>
    <source>
        <strain evidence="3">WM001</strain>
    </source>
</reference>
<comment type="caution">
    <text evidence="3">The sequence shown here is derived from an EMBL/GenBank/DDBJ whole genome shotgun (WGS) entry which is preliminary data.</text>
</comment>